<sequence length="70" mass="7959">MNCLIVLRAYEGCLIQPIHTGNGDGGAAKFVWQANQKWARLYTRIHDSCKVDETRQSVLVMRQGPHLPYC</sequence>
<evidence type="ECO:0000313" key="1">
    <source>
        <dbReference type="EMBL" id="MBX73382.1"/>
    </source>
</evidence>
<dbReference type="EMBL" id="GGEC01092898">
    <property type="protein sequence ID" value="MBX73382.1"/>
    <property type="molecule type" value="Transcribed_RNA"/>
</dbReference>
<protein>
    <submittedName>
        <fullName evidence="1">Uncharacterized protein</fullName>
    </submittedName>
</protein>
<name>A0A2P2R2B8_RHIMU</name>
<reference evidence="1" key="1">
    <citation type="submission" date="2018-02" db="EMBL/GenBank/DDBJ databases">
        <title>Rhizophora mucronata_Transcriptome.</title>
        <authorList>
            <person name="Meera S.P."/>
            <person name="Sreeshan A."/>
            <person name="Augustine A."/>
        </authorList>
    </citation>
    <scope>NUCLEOTIDE SEQUENCE</scope>
    <source>
        <tissue evidence="1">Leaf</tissue>
    </source>
</reference>
<dbReference type="AlphaFoldDB" id="A0A2P2R2B8"/>
<organism evidence="1">
    <name type="scientific">Rhizophora mucronata</name>
    <name type="common">Asiatic mangrove</name>
    <dbReference type="NCBI Taxonomy" id="61149"/>
    <lineage>
        <taxon>Eukaryota</taxon>
        <taxon>Viridiplantae</taxon>
        <taxon>Streptophyta</taxon>
        <taxon>Embryophyta</taxon>
        <taxon>Tracheophyta</taxon>
        <taxon>Spermatophyta</taxon>
        <taxon>Magnoliopsida</taxon>
        <taxon>eudicotyledons</taxon>
        <taxon>Gunneridae</taxon>
        <taxon>Pentapetalae</taxon>
        <taxon>rosids</taxon>
        <taxon>fabids</taxon>
        <taxon>Malpighiales</taxon>
        <taxon>Rhizophoraceae</taxon>
        <taxon>Rhizophora</taxon>
    </lineage>
</organism>
<proteinExistence type="predicted"/>
<accession>A0A2P2R2B8</accession>